<evidence type="ECO:0000256" key="1">
    <source>
        <dbReference type="ARBA" id="ARBA00009437"/>
    </source>
</evidence>
<evidence type="ECO:0000256" key="2">
    <source>
        <dbReference type="ARBA" id="ARBA00023015"/>
    </source>
</evidence>
<reference evidence="6 7" key="1">
    <citation type="submission" date="2018-03" db="EMBL/GenBank/DDBJ databases">
        <title>Genomic Encyclopedia of Archaeal and Bacterial Type Strains, Phase II (KMG-II): from individual species to whole genera.</title>
        <authorList>
            <person name="Goeker M."/>
        </authorList>
    </citation>
    <scope>NUCLEOTIDE SEQUENCE [LARGE SCALE GENOMIC DNA]</scope>
    <source>
        <strain evidence="6 7">DSM 100065</strain>
    </source>
</reference>
<dbReference type="GO" id="GO:0003700">
    <property type="term" value="F:DNA-binding transcription factor activity"/>
    <property type="evidence" value="ECO:0007669"/>
    <property type="project" value="InterPro"/>
</dbReference>
<accession>A0A2T1A3D4</accession>
<dbReference type="OrthoDB" id="3181812at2"/>
<dbReference type="Pfam" id="PF00126">
    <property type="entry name" value="HTH_1"/>
    <property type="match status" value="1"/>
</dbReference>
<name>A0A2T1A3D4_9ACTN</name>
<dbReference type="SUPFAM" id="SSF46785">
    <property type="entry name" value="Winged helix' DNA-binding domain"/>
    <property type="match status" value="1"/>
</dbReference>
<dbReference type="PANTHER" id="PTHR30346:SF28">
    <property type="entry name" value="HTH-TYPE TRANSCRIPTIONAL REGULATOR CYNR"/>
    <property type="match status" value="1"/>
</dbReference>
<dbReference type="PROSITE" id="PS50931">
    <property type="entry name" value="HTH_LYSR"/>
    <property type="match status" value="1"/>
</dbReference>
<dbReference type="EMBL" id="PVUE01000003">
    <property type="protein sequence ID" value="PRZ43121.1"/>
    <property type="molecule type" value="Genomic_DNA"/>
</dbReference>
<evidence type="ECO:0000256" key="4">
    <source>
        <dbReference type="ARBA" id="ARBA00023163"/>
    </source>
</evidence>
<dbReference type="InterPro" id="IPR005119">
    <property type="entry name" value="LysR_subst-bd"/>
</dbReference>
<evidence type="ECO:0000313" key="6">
    <source>
        <dbReference type="EMBL" id="PRZ43121.1"/>
    </source>
</evidence>
<keyword evidence="4" id="KW-0804">Transcription</keyword>
<keyword evidence="7" id="KW-1185">Reference proteome</keyword>
<dbReference type="InterPro" id="IPR036390">
    <property type="entry name" value="WH_DNA-bd_sf"/>
</dbReference>
<dbReference type="Proteomes" id="UP000237752">
    <property type="component" value="Unassembled WGS sequence"/>
</dbReference>
<dbReference type="AlphaFoldDB" id="A0A2T1A3D4"/>
<dbReference type="GO" id="GO:0032993">
    <property type="term" value="C:protein-DNA complex"/>
    <property type="evidence" value="ECO:0007669"/>
    <property type="project" value="TreeGrafter"/>
</dbReference>
<comment type="similarity">
    <text evidence="1">Belongs to the LysR transcriptional regulatory family.</text>
</comment>
<dbReference type="FunFam" id="1.10.10.10:FF:000001">
    <property type="entry name" value="LysR family transcriptional regulator"/>
    <property type="match status" value="1"/>
</dbReference>
<organism evidence="6 7">
    <name type="scientific">Antricoccus suffuscus</name>
    <dbReference type="NCBI Taxonomy" id="1629062"/>
    <lineage>
        <taxon>Bacteria</taxon>
        <taxon>Bacillati</taxon>
        <taxon>Actinomycetota</taxon>
        <taxon>Actinomycetes</taxon>
        <taxon>Geodermatophilales</taxon>
        <taxon>Antricoccaceae</taxon>
        <taxon>Antricoccus</taxon>
    </lineage>
</organism>
<feature type="domain" description="HTH lysR-type" evidence="5">
    <location>
        <begin position="1"/>
        <end position="58"/>
    </location>
</feature>
<dbReference type="InterPro" id="IPR000847">
    <property type="entry name" value="LysR_HTH_N"/>
</dbReference>
<gene>
    <name evidence="6" type="ORF">CLV47_103178</name>
</gene>
<evidence type="ECO:0000259" key="5">
    <source>
        <dbReference type="PROSITE" id="PS50931"/>
    </source>
</evidence>
<sequence length="293" mass="31304">MEVRQIEHFLAVANAANFTRAARSIHLSQSALSASIRALERELQTQLFERTTRKVALTTAGQTFRAAAYRILGQIATAREELTDLHDLSAGTLAVGTVQTLTVVDLPAVLAQFNQRYSHIRIALHEATTAELVRSVQAAELDVAYVALDASPLPRDLTLLRGYEEDLAVVTAHDHPLATRAETTLAELADYTFVEFSAGTGLQTVIETLCAEAGLHRRIGFRATQMGQVLALVGHGLGISIVPSSIAEGSGLATVPIGPASPSRKLALVSRSARPSNPAARAFLELLAPRISS</sequence>
<dbReference type="PANTHER" id="PTHR30346">
    <property type="entry name" value="TRANSCRIPTIONAL DUAL REGULATOR HCAR-RELATED"/>
    <property type="match status" value="1"/>
</dbReference>
<dbReference type="InterPro" id="IPR036388">
    <property type="entry name" value="WH-like_DNA-bd_sf"/>
</dbReference>
<proteinExistence type="inferred from homology"/>
<keyword evidence="2" id="KW-0805">Transcription regulation</keyword>
<dbReference type="PRINTS" id="PR00039">
    <property type="entry name" value="HTHLYSR"/>
</dbReference>
<keyword evidence="3 6" id="KW-0238">DNA-binding</keyword>
<protein>
    <submittedName>
        <fullName evidence="6">DNA-binding transcriptional LysR family regulator</fullName>
    </submittedName>
</protein>
<evidence type="ECO:0000256" key="3">
    <source>
        <dbReference type="ARBA" id="ARBA00023125"/>
    </source>
</evidence>
<comment type="caution">
    <text evidence="6">The sequence shown here is derived from an EMBL/GenBank/DDBJ whole genome shotgun (WGS) entry which is preliminary data.</text>
</comment>
<dbReference type="Pfam" id="PF03466">
    <property type="entry name" value="LysR_substrate"/>
    <property type="match status" value="1"/>
</dbReference>
<dbReference type="Gene3D" id="1.10.10.10">
    <property type="entry name" value="Winged helix-like DNA-binding domain superfamily/Winged helix DNA-binding domain"/>
    <property type="match status" value="1"/>
</dbReference>
<dbReference type="GO" id="GO:0003677">
    <property type="term" value="F:DNA binding"/>
    <property type="evidence" value="ECO:0007669"/>
    <property type="project" value="UniProtKB-KW"/>
</dbReference>
<dbReference type="SUPFAM" id="SSF53850">
    <property type="entry name" value="Periplasmic binding protein-like II"/>
    <property type="match status" value="1"/>
</dbReference>
<dbReference type="Gene3D" id="3.40.190.290">
    <property type="match status" value="1"/>
</dbReference>
<dbReference type="RefSeq" id="WP_106348088.1">
    <property type="nucleotide sequence ID" value="NZ_PVUE01000003.1"/>
</dbReference>
<evidence type="ECO:0000313" key="7">
    <source>
        <dbReference type="Proteomes" id="UP000237752"/>
    </source>
</evidence>